<evidence type="ECO:0000313" key="3">
    <source>
        <dbReference type="Proteomes" id="UP000596742"/>
    </source>
</evidence>
<protein>
    <recommendedName>
        <fullName evidence="4">EGF-like domain-containing protein</fullName>
    </recommendedName>
</protein>
<evidence type="ECO:0008006" key="4">
    <source>
        <dbReference type="Google" id="ProtNLM"/>
    </source>
</evidence>
<dbReference type="EMBL" id="UYJE01001923">
    <property type="protein sequence ID" value="VDI06404.1"/>
    <property type="molecule type" value="Genomic_DNA"/>
</dbReference>
<dbReference type="PROSITE" id="PS50092">
    <property type="entry name" value="TSP1"/>
    <property type="match status" value="1"/>
</dbReference>
<evidence type="ECO:0000256" key="1">
    <source>
        <dbReference type="SAM" id="Phobius"/>
    </source>
</evidence>
<dbReference type="SMART" id="SM00209">
    <property type="entry name" value="TSP1"/>
    <property type="match status" value="1"/>
</dbReference>
<dbReference type="AlphaFoldDB" id="A0A8B6CJZ0"/>
<reference evidence="2" key="1">
    <citation type="submission" date="2018-11" db="EMBL/GenBank/DDBJ databases">
        <authorList>
            <person name="Alioto T."/>
            <person name="Alioto T."/>
        </authorList>
    </citation>
    <scope>NUCLEOTIDE SEQUENCE</scope>
</reference>
<organism evidence="2 3">
    <name type="scientific">Mytilus galloprovincialis</name>
    <name type="common">Mediterranean mussel</name>
    <dbReference type="NCBI Taxonomy" id="29158"/>
    <lineage>
        <taxon>Eukaryota</taxon>
        <taxon>Metazoa</taxon>
        <taxon>Spiralia</taxon>
        <taxon>Lophotrochozoa</taxon>
        <taxon>Mollusca</taxon>
        <taxon>Bivalvia</taxon>
        <taxon>Autobranchia</taxon>
        <taxon>Pteriomorphia</taxon>
        <taxon>Mytilida</taxon>
        <taxon>Mytiloidea</taxon>
        <taxon>Mytilidae</taxon>
        <taxon>Mytilinae</taxon>
        <taxon>Mytilus</taxon>
    </lineage>
</organism>
<proteinExistence type="predicted"/>
<feature type="transmembrane region" description="Helical" evidence="1">
    <location>
        <begin position="154"/>
        <end position="179"/>
    </location>
</feature>
<sequence>MNLEISYKQYNIISLVVLSSTFIVCSAVFSCQNGKNQCLMSGWGQWSNCSSSCGGGTARRFKQLCCNKTYTTIEKCAKDCKVLQKDYIEKKVCGETCVNGNFTQNKCQCPKRFTGKCCESDACEQGCKFGECKNGKCSCMAFFKGDSCQKPKPWFLVATSVLGTILLMMITCCVCRFCCGYGRKTEPEQTDNSIQ</sequence>
<keyword evidence="1" id="KW-0472">Membrane</keyword>
<dbReference type="Proteomes" id="UP000596742">
    <property type="component" value="Unassembled WGS sequence"/>
</dbReference>
<evidence type="ECO:0000313" key="2">
    <source>
        <dbReference type="EMBL" id="VDI06404.1"/>
    </source>
</evidence>
<accession>A0A8B6CJZ0</accession>
<dbReference type="OrthoDB" id="347314at2759"/>
<keyword evidence="1" id="KW-1133">Transmembrane helix</keyword>
<comment type="caution">
    <text evidence="2">The sequence shown here is derived from an EMBL/GenBank/DDBJ whole genome shotgun (WGS) entry which is preliminary data.</text>
</comment>
<name>A0A8B6CJZ0_MYTGA</name>
<gene>
    <name evidence="2" type="ORF">MGAL_10B045296</name>
</gene>
<keyword evidence="3" id="KW-1185">Reference proteome</keyword>
<dbReference type="InterPro" id="IPR000884">
    <property type="entry name" value="TSP1_rpt"/>
</dbReference>
<feature type="transmembrane region" description="Helical" evidence="1">
    <location>
        <begin position="12"/>
        <end position="30"/>
    </location>
</feature>
<keyword evidence="1" id="KW-0812">Transmembrane</keyword>
<dbReference type="Gene3D" id="2.10.25.10">
    <property type="entry name" value="Laminin"/>
    <property type="match status" value="1"/>
</dbReference>